<comment type="caution">
    <text evidence="1">The sequence shown here is derived from an EMBL/GenBank/DDBJ whole genome shotgun (WGS) entry which is preliminary data.</text>
</comment>
<proteinExistence type="predicted"/>
<evidence type="ECO:0000313" key="1">
    <source>
        <dbReference type="EMBL" id="ODH41596.1"/>
    </source>
</evidence>
<accession>A0A1D2JM30</accession>
<sequence length="123" mass="14074">MIEGIQPRAGFAERSAVVLVGELETLKIQPPNIKLLEKSLIWLCSSSKQQSTEKTLEHSLPRWLNGHGVARTQFEQQSKQQHRKPVELVHMTIKDAESFFLPQLAGWWKYGGNKAQRLRHYGA</sequence>
<dbReference type="Proteomes" id="UP000242814">
    <property type="component" value="Unassembled WGS sequence"/>
</dbReference>
<gene>
    <name evidence="1" type="ORF">ACO22_01364</name>
</gene>
<dbReference type="VEuPathDB" id="FungiDB:PADG_07479"/>
<dbReference type="EMBL" id="LZYO01000032">
    <property type="protein sequence ID" value="ODH41596.1"/>
    <property type="molecule type" value="Genomic_DNA"/>
</dbReference>
<dbReference type="VEuPathDB" id="FungiDB:PABG_04025"/>
<evidence type="ECO:0000313" key="2">
    <source>
        <dbReference type="Proteomes" id="UP000242814"/>
    </source>
</evidence>
<reference evidence="1 2" key="1">
    <citation type="submission" date="2016-06" db="EMBL/GenBank/DDBJ databases">
        <authorList>
            <person name="Kjaerup R.B."/>
            <person name="Dalgaard T.S."/>
            <person name="Juul-Madsen H.R."/>
        </authorList>
    </citation>
    <scope>NUCLEOTIDE SEQUENCE [LARGE SCALE GENOMIC DNA]</scope>
    <source>
        <strain evidence="1 2">Pb300</strain>
    </source>
</reference>
<protein>
    <submittedName>
        <fullName evidence="1">Uncharacterized protein</fullName>
    </submittedName>
</protein>
<name>A0A1D2JM30_PARBR</name>
<dbReference type="AlphaFoldDB" id="A0A1D2JM30"/>
<organism evidence="1 2">
    <name type="scientific">Paracoccidioides brasiliensis</name>
    <dbReference type="NCBI Taxonomy" id="121759"/>
    <lineage>
        <taxon>Eukaryota</taxon>
        <taxon>Fungi</taxon>
        <taxon>Dikarya</taxon>
        <taxon>Ascomycota</taxon>
        <taxon>Pezizomycotina</taxon>
        <taxon>Eurotiomycetes</taxon>
        <taxon>Eurotiomycetidae</taxon>
        <taxon>Onygenales</taxon>
        <taxon>Ajellomycetaceae</taxon>
        <taxon>Paracoccidioides</taxon>
    </lineage>
</organism>